<reference evidence="1" key="2">
    <citation type="journal article" date="2022" name="Microbiol. Resour. Announc.">
        <title>Metagenome Sequencing to Explore Phylogenomics of Terrestrial Cyanobacteria.</title>
        <authorList>
            <person name="Ward R.D."/>
            <person name="Stajich J.E."/>
            <person name="Johansen J.R."/>
            <person name="Huntemann M."/>
            <person name="Clum A."/>
            <person name="Foster B."/>
            <person name="Foster B."/>
            <person name="Roux S."/>
            <person name="Palaniappan K."/>
            <person name="Varghese N."/>
            <person name="Mukherjee S."/>
            <person name="Reddy T.B.K."/>
            <person name="Daum C."/>
            <person name="Copeland A."/>
            <person name="Chen I.A."/>
            <person name="Ivanova N.N."/>
            <person name="Kyrpides N.C."/>
            <person name="Shapiro N."/>
            <person name="Eloe-Fadrosh E.A."/>
            <person name="Pietrasiak N."/>
        </authorList>
    </citation>
    <scope>NUCLEOTIDE SEQUENCE</scope>
    <source>
        <strain evidence="1">GSE-NOS-MK-12-04C</strain>
    </source>
</reference>
<name>A0A951QSQ0_9CYAN</name>
<accession>A0A951QSQ0</accession>
<dbReference type="AlphaFoldDB" id="A0A951QSQ0"/>
<evidence type="ECO:0000313" key="2">
    <source>
        <dbReference type="Proteomes" id="UP000729701"/>
    </source>
</evidence>
<protein>
    <submittedName>
        <fullName evidence="1">Uncharacterized protein</fullName>
    </submittedName>
</protein>
<sequence length="65" mass="7801">MIAYIRQKTHQLRKQRINNRSSRAIALALTCQFAQNNRVLENTIFGVYRRYRIKSARHQKYDAYG</sequence>
<organism evidence="1 2">
    <name type="scientific">Cyanomargarita calcarea GSE-NOS-MK-12-04C</name>
    <dbReference type="NCBI Taxonomy" id="2839659"/>
    <lineage>
        <taxon>Bacteria</taxon>
        <taxon>Bacillati</taxon>
        <taxon>Cyanobacteriota</taxon>
        <taxon>Cyanophyceae</taxon>
        <taxon>Nostocales</taxon>
        <taxon>Cyanomargaritaceae</taxon>
        <taxon>Cyanomargarita</taxon>
    </lineage>
</organism>
<reference evidence="1" key="1">
    <citation type="submission" date="2021-05" db="EMBL/GenBank/DDBJ databases">
        <authorList>
            <person name="Pietrasiak N."/>
            <person name="Ward R."/>
            <person name="Stajich J.E."/>
            <person name="Kurbessoian T."/>
        </authorList>
    </citation>
    <scope>NUCLEOTIDE SEQUENCE</scope>
    <source>
        <strain evidence="1">GSE-NOS-MK-12-04C</strain>
    </source>
</reference>
<gene>
    <name evidence="1" type="ORF">KME60_26895</name>
</gene>
<dbReference type="Proteomes" id="UP000729701">
    <property type="component" value="Unassembled WGS sequence"/>
</dbReference>
<dbReference type="EMBL" id="JAHHGZ010000037">
    <property type="protein sequence ID" value="MBW4670951.1"/>
    <property type="molecule type" value="Genomic_DNA"/>
</dbReference>
<evidence type="ECO:0000313" key="1">
    <source>
        <dbReference type="EMBL" id="MBW4670951.1"/>
    </source>
</evidence>
<comment type="caution">
    <text evidence="1">The sequence shown here is derived from an EMBL/GenBank/DDBJ whole genome shotgun (WGS) entry which is preliminary data.</text>
</comment>
<proteinExistence type="predicted"/>